<proteinExistence type="inferred from homology"/>
<dbReference type="InterPro" id="IPR011053">
    <property type="entry name" value="Single_hybrid_motif"/>
</dbReference>
<organism evidence="6 7">
    <name type="scientific">Nocardioides albus</name>
    <dbReference type="NCBI Taxonomy" id="1841"/>
    <lineage>
        <taxon>Bacteria</taxon>
        <taxon>Bacillati</taxon>
        <taxon>Actinomycetota</taxon>
        <taxon>Actinomycetes</taxon>
        <taxon>Propionibacteriales</taxon>
        <taxon>Nocardioidaceae</taxon>
        <taxon>Nocardioides</taxon>
    </lineage>
</organism>
<comment type="caution">
    <text evidence="6">The sequence shown here is derived from an EMBL/GenBank/DDBJ whole genome shotgun (WGS) entry which is preliminary data.</text>
</comment>
<dbReference type="GO" id="GO:0005960">
    <property type="term" value="C:glycine cleavage complex"/>
    <property type="evidence" value="ECO:0007669"/>
    <property type="project" value="InterPro"/>
</dbReference>
<keyword evidence="2 3" id="KW-0450">Lipoyl</keyword>
<dbReference type="Pfam" id="PF01597">
    <property type="entry name" value="GCV_H"/>
    <property type="match status" value="1"/>
</dbReference>
<gene>
    <name evidence="3" type="primary">gcvH</name>
    <name evidence="6" type="ORF">FHS12_002851</name>
</gene>
<evidence type="ECO:0000313" key="6">
    <source>
        <dbReference type="EMBL" id="MBB3089902.1"/>
    </source>
</evidence>
<name>A0A7W5A577_9ACTN</name>
<dbReference type="InterPro" id="IPR003016">
    <property type="entry name" value="2-oxoA_DH_lipoyl-BS"/>
</dbReference>
<dbReference type="GO" id="GO:0009249">
    <property type="term" value="P:protein lipoylation"/>
    <property type="evidence" value="ECO:0007669"/>
    <property type="project" value="TreeGrafter"/>
</dbReference>
<dbReference type="InterPro" id="IPR000089">
    <property type="entry name" value="Biotin_lipoyl"/>
</dbReference>
<feature type="modified residue" description="N6-lipoyllysine" evidence="3 4">
    <location>
        <position position="67"/>
    </location>
</feature>
<dbReference type="GO" id="GO:0019464">
    <property type="term" value="P:glycine decarboxylation via glycine cleavage system"/>
    <property type="evidence" value="ECO:0007669"/>
    <property type="project" value="UniProtKB-UniRule"/>
</dbReference>
<dbReference type="PROSITE" id="PS00189">
    <property type="entry name" value="LIPOYL"/>
    <property type="match status" value="1"/>
</dbReference>
<evidence type="ECO:0000313" key="7">
    <source>
        <dbReference type="Proteomes" id="UP000577707"/>
    </source>
</evidence>
<dbReference type="CDD" id="cd06848">
    <property type="entry name" value="GCS_H"/>
    <property type="match status" value="1"/>
</dbReference>
<dbReference type="HAMAP" id="MF_00272">
    <property type="entry name" value="GcvH"/>
    <property type="match status" value="1"/>
</dbReference>
<dbReference type="GO" id="GO:0005829">
    <property type="term" value="C:cytosol"/>
    <property type="evidence" value="ECO:0007669"/>
    <property type="project" value="TreeGrafter"/>
</dbReference>
<keyword evidence="7" id="KW-1185">Reference proteome</keyword>
<dbReference type="Proteomes" id="UP000577707">
    <property type="component" value="Unassembled WGS sequence"/>
</dbReference>
<dbReference type="NCBIfam" id="NF002270">
    <property type="entry name" value="PRK01202.1"/>
    <property type="match status" value="1"/>
</dbReference>
<comment type="subunit">
    <text evidence="3">The glycine cleavage system is composed of four proteins: P, T, L and H.</text>
</comment>
<reference evidence="6 7" key="1">
    <citation type="submission" date="2020-08" db="EMBL/GenBank/DDBJ databases">
        <title>Genomic Encyclopedia of Type Strains, Phase III (KMG-III): the genomes of soil and plant-associated and newly described type strains.</title>
        <authorList>
            <person name="Whitman W."/>
        </authorList>
    </citation>
    <scope>NUCLEOTIDE SEQUENCE [LARGE SCALE GENOMIC DNA]</scope>
    <source>
        <strain evidence="6 7">CECT 3302</strain>
    </source>
</reference>
<comment type="similarity">
    <text evidence="1 3">Belongs to the GcvH family.</text>
</comment>
<dbReference type="AlphaFoldDB" id="A0A7W5A577"/>
<evidence type="ECO:0000256" key="3">
    <source>
        <dbReference type="HAMAP-Rule" id="MF_00272"/>
    </source>
</evidence>
<feature type="domain" description="Lipoyl-binding" evidence="5">
    <location>
        <begin position="26"/>
        <end position="108"/>
    </location>
</feature>
<dbReference type="PROSITE" id="PS50968">
    <property type="entry name" value="BIOTINYL_LIPOYL"/>
    <property type="match status" value="1"/>
</dbReference>
<dbReference type="EMBL" id="JACHXG010000005">
    <property type="protein sequence ID" value="MBB3089902.1"/>
    <property type="molecule type" value="Genomic_DNA"/>
</dbReference>
<sequence length="127" mass="13392">MSTAMSNPSHLSYTAEHEWIETRGDVARVGVTAFATEALGDIVFVELPEVGSKITGGESCGELESTKSVSDLFAPADGEILEINSAVVEDPALINSDPFGAGWLFEMRVSGAPDLLDAAAYDALIEE</sequence>
<evidence type="ECO:0000256" key="2">
    <source>
        <dbReference type="ARBA" id="ARBA00022823"/>
    </source>
</evidence>
<accession>A0A7W5A577</accession>
<dbReference type="PANTHER" id="PTHR11715">
    <property type="entry name" value="GLYCINE CLEAVAGE SYSTEM H PROTEIN"/>
    <property type="match status" value="1"/>
</dbReference>
<dbReference type="NCBIfam" id="TIGR00527">
    <property type="entry name" value="gcvH"/>
    <property type="match status" value="1"/>
</dbReference>
<comment type="cofactor">
    <cofactor evidence="3">
        <name>(R)-lipoate</name>
        <dbReference type="ChEBI" id="CHEBI:83088"/>
    </cofactor>
    <text evidence="3">Binds 1 lipoyl cofactor covalently.</text>
</comment>
<dbReference type="InterPro" id="IPR033753">
    <property type="entry name" value="GCV_H/Fam206"/>
</dbReference>
<evidence type="ECO:0000259" key="5">
    <source>
        <dbReference type="PROSITE" id="PS50968"/>
    </source>
</evidence>
<dbReference type="InterPro" id="IPR002930">
    <property type="entry name" value="GCV_H"/>
</dbReference>
<dbReference type="PANTHER" id="PTHR11715:SF3">
    <property type="entry name" value="GLYCINE CLEAVAGE SYSTEM H PROTEIN-RELATED"/>
    <property type="match status" value="1"/>
</dbReference>
<comment type="function">
    <text evidence="3">The glycine cleavage system catalyzes the degradation of glycine. The H protein shuttles the methylamine group of glycine from the P protein to the T protein.</text>
</comment>
<evidence type="ECO:0000256" key="1">
    <source>
        <dbReference type="ARBA" id="ARBA00009249"/>
    </source>
</evidence>
<evidence type="ECO:0000256" key="4">
    <source>
        <dbReference type="PIRSR" id="PIRSR617453-50"/>
    </source>
</evidence>
<dbReference type="InterPro" id="IPR017453">
    <property type="entry name" value="GCV_H_sub"/>
</dbReference>
<protein>
    <recommendedName>
        <fullName evidence="3">Glycine cleavage system H protein</fullName>
    </recommendedName>
</protein>
<dbReference type="SUPFAM" id="SSF51230">
    <property type="entry name" value="Single hybrid motif"/>
    <property type="match status" value="1"/>
</dbReference>
<dbReference type="Gene3D" id="2.40.50.100">
    <property type="match status" value="1"/>
</dbReference>